<name>A0A6B9L9F6_9CAUD</name>
<evidence type="ECO:0000313" key="2">
    <source>
        <dbReference type="Proteomes" id="UP000463946"/>
    </source>
</evidence>
<proteinExistence type="predicted"/>
<accession>A0A6B9L9F6</accession>
<dbReference type="EMBL" id="MN813686">
    <property type="protein sequence ID" value="QHB37403.1"/>
    <property type="molecule type" value="Genomic_DNA"/>
</dbReference>
<dbReference type="GeneID" id="60320965"/>
<organism evidence="1 2">
    <name type="scientific">Mycobacterium phage BirdsNest</name>
    <dbReference type="NCBI Taxonomy" id="2686231"/>
    <lineage>
        <taxon>Viruses</taxon>
        <taxon>Duplodnaviria</taxon>
        <taxon>Heunggongvirae</taxon>
        <taxon>Uroviricota</taxon>
        <taxon>Caudoviricetes</taxon>
        <taxon>Bclasvirinae</taxon>
        <taxon>Birdsnestvirus</taxon>
        <taxon>Birdsnestvirus birdsnest</taxon>
    </lineage>
</organism>
<keyword evidence="2" id="KW-1185">Reference proteome</keyword>
<reference evidence="1 2" key="1">
    <citation type="submission" date="2019-12" db="EMBL/GenBank/DDBJ databases">
        <authorList>
            <person name="Lauer M.J."/>
            <person name="Curtus N.L."/>
            <person name="Garlena R.A."/>
            <person name="Russell D.A."/>
            <person name="Pope W.H."/>
            <person name="Jacobs-Sera D."/>
            <person name="Hatfull G.F."/>
        </authorList>
    </citation>
    <scope>NUCLEOTIDE SEQUENCE [LARGE SCALE GENOMIC DNA]</scope>
</reference>
<gene>
    <name evidence="1" type="primary">101</name>
    <name evidence="1" type="ORF">PBI_BIRDSNEST_101</name>
</gene>
<protein>
    <submittedName>
        <fullName evidence="1">Uncharacterized protein</fullName>
    </submittedName>
</protein>
<dbReference type="Proteomes" id="UP000463946">
    <property type="component" value="Segment"/>
</dbReference>
<dbReference type="KEGG" id="vg:60320965"/>
<sequence length="125" mass="13992">MIAKLTVHLYGRTEVTTHADRREARARMIDIATASKTFVKGWGSDEGTLNALSRDRLTVGDPIGSWTLVDVEDDAHLYWVIETAAREVPFTGTEAEVRAQAREFYVGGTIRRVTAEELEEVKQGR</sequence>
<dbReference type="RefSeq" id="YP_009949560.1">
    <property type="nucleotide sequence ID" value="NC_051581.1"/>
</dbReference>
<evidence type="ECO:0000313" key="1">
    <source>
        <dbReference type="EMBL" id="QHB37403.1"/>
    </source>
</evidence>